<evidence type="ECO:0000313" key="15">
    <source>
        <dbReference type="Proteomes" id="UP000518752"/>
    </source>
</evidence>
<evidence type="ECO:0000313" key="14">
    <source>
        <dbReference type="EMBL" id="KAF5392457.1"/>
    </source>
</evidence>
<dbReference type="OrthoDB" id="245563at2759"/>
<comment type="similarity">
    <text evidence="4">Belongs to the RNase H family.</text>
</comment>
<dbReference type="PROSITE" id="PS50879">
    <property type="entry name" value="RNASE_H_1"/>
    <property type="match status" value="1"/>
</dbReference>
<evidence type="ECO:0000256" key="4">
    <source>
        <dbReference type="ARBA" id="ARBA00005300"/>
    </source>
</evidence>
<feature type="region of interest" description="Disordered" evidence="12">
    <location>
        <begin position="319"/>
        <end position="372"/>
    </location>
</feature>
<dbReference type="Pfam" id="PF00075">
    <property type="entry name" value="RNase_H"/>
    <property type="match status" value="1"/>
</dbReference>
<dbReference type="Proteomes" id="UP000518752">
    <property type="component" value="Unassembled WGS sequence"/>
</dbReference>
<comment type="cofactor">
    <cofactor evidence="2">
        <name>Mg(2+)</name>
        <dbReference type="ChEBI" id="CHEBI:18420"/>
    </cofactor>
</comment>
<dbReference type="GO" id="GO:0043137">
    <property type="term" value="P:DNA replication, removal of RNA primer"/>
    <property type="evidence" value="ECO:0007669"/>
    <property type="project" value="TreeGrafter"/>
</dbReference>
<keyword evidence="10" id="KW-0378">Hydrolase</keyword>
<evidence type="ECO:0000256" key="2">
    <source>
        <dbReference type="ARBA" id="ARBA00001946"/>
    </source>
</evidence>
<protein>
    <recommendedName>
        <fullName evidence="6">Ribonuclease H</fullName>
        <ecNumber evidence="5">3.1.26.4</ecNumber>
    </recommendedName>
</protein>
<dbReference type="InterPro" id="IPR037056">
    <property type="entry name" value="RNase_H1_N_sf"/>
</dbReference>
<dbReference type="InterPro" id="IPR002156">
    <property type="entry name" value="RNaseH_domain"/>
</dbReference>
<dbReference type="InterPro" id="IPR011320">
    <property type="entry name" value="RNase_H1_N"/>
</dbReference>
<dbReference type="GO" id="GO:0046872">
    <property type="term" value="F:metal ion binding"/>
    <property type="evidence" value="ECO:0007669"/>
    <property type="project" value="UniProtKB-KW"/>
</dbReference>
<organism evidence="14 15">
    <name type="scientific">Collybiopsis confluens</name>
    <dbReference type="NCBI Taxonomy" id="2823264"/>
    <lineage>
        <taxon>Eukaryota</taxon>
        <taxon>Fungi</taxon>
        <taxon>Dikarya</taxon>
        <taxon>Basidiomycota</taxon>
        <taxon>Agaricomycotina</taxon>
        <taxon>Agaricomycetes</taxon>
        <taxon>Agaricomycetidae</taxon>
        <taxon>Agaricales</taxon>
        <taxon>Marasmiineae</taxon>
        <taxon>Omphalotaceae</taxon>
        <taxon>Collybiopsis</taxon>
    </lineage>
</organism>
<reference evidence="14 15" key="1">
    <citation type="journal article" date="2020" name="ISME J.">
        <title>Uncovering the hidden diversity of litter-decomposition mechanisms in mushroom-forming fungi.</title>
        <authorList>
            <person name="Floudas D."/>
            <person name="Bentzer J."/>
            <person name="Ahren D."/>
            <person name="Johansson T."/>
            <person name="Persson P."/>
            <person name="Tunlid A."/>
        </authorList>
    </citation>
    <scope>NUCLEOTIDE SEQUENCE [LARGE SCALE GENOMIC DNA]</scope>
    <source>
        <strain evidence="14 15">CBS 406.79</strain>
    </source>
</reference>
<dbReference type="InterPro" id="IPR036397">
    <property type="entry name" value="RNaseH_sf"/>
</dbReference>
<keyword evidence="15" id="KW-1185">Reference proteome</keyword>
<comment type="caution">
    <text evidence="14">The sequence shown here is derived from an EMBL/GenBank/DDBJ whole genome shotgun (WGS) entry which is preliminary data.</text>
</comment>
<feature type="compositionally biased region" description="Polar residues" evidence="12">
    <location>
        <begin position="67"/>
        <end position="79"/>
    </location>
</feature>
<accession>A0A8H5HZK0</accession>
<evidence type="ECO:0000256" key="10">
    <source>
        <dbReference type="ARBA" id="ARBA00022801"/>
    </source>
</evidence>
<feature type="domain" description="RNase H type-1" evidence="13">
    <location>
        <begin position="100"/>
        <end position="250"/>
    </location>
</feature>
<gene>
    <name evidence="14" type="ORF">D9757_002213</name>
</gene>
<dbReference type="PANTHER" id="PTHR10642">
    <property type="entry name" value="RIBONUCLEASE H1"/>
    <property type="match status" value="1"/>
</dbReference>
<dbReference type="CDD" id="cd09280">
    <property type="entry name" value="RNase_HI_eukaryote_like"/>
    <property type="match status" value="1"/>
</dbReference>
<sequence>MPARKPNKLYAVRAGRMPGIYSTWSECEAQVKSFPGAKYCGCNTKEEAQKYLEGVDLLAQSPAASEVANNAPTPPTAGSSKGKKRSFDDMSTIELSFEESIDPLVVYSDGACKGNGKGNSIAGIGVWWGDNDPRNLAERCPGEQTNNRAELYAICRVLETTSFRRAPLTIKTDSKYCIKAFNEWLPNWMKNNWQKSDGSPVKNVGLIQYIVTLRSARFRIGQKVFLEYVKGHSGNQGNDGADYLANVGTTKKEEEEKDWDSLRIDYDSRVQALIEARKIQLAGKGQDGILNVVGGQEAKAFTEDEVGSTADHERTKVRRTVEGSDASVKDSLHVPRADPSRRYSAGVAKPSDKELQDYADALFDDDDDDPSQ</sequence>
<dbReference type="GO" id="GO:0003676">
    <property type="term" value="F:nucleic acid binding"/>
    <property type="evidence" value="ECO:0007669"/>
    <property type="project" value="InterPro"/>
</dbReference>
<dbReference type="EMBL" id="JAACJN010000005">
    <property type="protein sequence ID" value="KAF5392457.1"/>
    <property type="molecule type" value="Genomic_DNA"/>
</dbReference>
<dbReference type="SUPFAM" id="SSF53098">
    <property type="entry name" value="Ribonuclease H-like"/>
    <property type="match status" value="1"/>
</dbReference>
<dbReference type="Gene3D" id="3.40.970.10">
    <property type="entry name" value="Ribonuclease H1, N-terminal domain"/>
    <property type="match status" value="1"/>
</dbReference>
<comment type="catalytic activity">
    <reaction evidence="1">
        <text>Endonucleolytic cleavage to 5'-phosphomonoester.</text>
        <dbReference type="EC" id="3.1.26.4"/>
    </reaction>
</comment>
<keyword evidence="11" id="KW-0460">Magnesium</keyword>
<dbReference type="InterPro" id="IPR012337">
    <property type="entry name" value="RNaseH-like_sf"/>
</dbReference>
<dbReference type="GO" id="GO:0004523">
    <property type="term" value="F:RNA-DNA hybrid ribonuclease activity"/>
    <property type="evidence" value="ECO:0007669"/>
    <property type="project" value="UniProtKB-EC"/>
</dbReference>
<dbReference type="Gene3D" id="3.30.420.10">
    <property type="entry name" value="Ribonuclease H-like superfamily/Ribonuclease H"/>
    <property type="match status" value="1"/>
</dbReference>
<evidence type="ECO:0000256" key="11">
    <source>
        <dbReference type="ARBA" id="ARBA00022842"/>
    </source>
</evidence>
<evidence type="ECO:0000256" key="3">
    <source>
        <dbReference type="ARBA" id="ARBA00004065"/>
    </source>
</evidence>
<proteinExistence type="inferred from homology"/>
<keyword evidence="9" id="KW-0255">Endonuclease</keyword>
<evidence type="ECO:0000256" key="8">
    <source>
        <dbReference type="ARBA" id="ARBA00022723"/>
    </source>
</evidence>
<dbReference type="PANTHER" id="PTHR10642:SF26">
    <property type="entry name" value="RIBONUCLEASE H1"/>
    <property type="match status" value="1"/>
</dbReference>
<keyword evidence="8" id="KW-0479">Metal-binding</keyword>
<evidence type="ECO:0000256" key="12">
    <source>
        <dbReference type="SAM" id="MobiDB-lite"/>
    </source>
</evidence>
<dbReference type="Pfam" id="PF01693">
    <property type="entry name" value="Cauli_VI"/>
    <property type="match status" value="1"/>
</dbReference>
<dbReference type="InterPro" id="IPR009027">
    <property type="entry name" value="Ribosomal_bL9/RNase_H1_N"/>
</dbReference>
<dbReference type="InterPro" id="IPR050092">
    <property type="entry name" value="RNase_H"/>
</dbReference>
<evidence type="ECO:0000256" key="7">
    <source>
        <dbReference type="ARBA" id="ARBA00022722"/>
    </source>
</evidence>
<comment type="function">
    <text evidence="3">Endonuclease that specifically degrades the RNA of RNA-DNA hybrids.</text>
</comment>
<feature type="region of interest" description="Disordered" evidence="12">
    <location>
        <begin position="64"/>
        <end position="86"/>
    </location>
</feature>
<keyword evidence="7" id="KW-0540">Nuclease</keyword>
<dbReference type="SUPFAM" id="SSF55658">
    <property type="entry name" value="L9 N-domain-like"/>
    <property type="match status" value="1"/>
</dbReference>
<evidence type="ECO:0000256" key="6">
    <source>
        <dbReference type="ARBA" id="ARBA00017721"/>
    </source>
</evidence>
<evidence type="ECO:0000256" key="9">
    <source>
        <dbReference type="ARBA" id="ARBA00022759"/>
    </source>
</evidence>
<dbReference type="AlphaFoldDB" id="A0A8H5HZK0"/>
<feature type="compositionally biased region" description="Basic and acidic residues" evidence="12">
    <location>
        <begin position="319"/>
        <end position="341"/>
    </location>
</feature>
<dbReference type="EC" id="3.1.26.4" evidence="5"/>
<evidence type="ECO:0000259" key="13">
    <source>
        <dbReference type="PROSITE" id="PS50879"/>
    </source>
</evidence>
<evidence type="ECO:0000256" key="5">
    <source>
        <dbReference type="ARBA" id="ARBA00012180"/>
    </source>
</evidence>
<name>A0A8H5HZK0_9AGAR</name>
<evidence type="ECO:0000256" key="1">
    <source>
        <dbReference type="ARBA" id="ARBA00000077"/>
    </source>
</evidence>
<dbReference type="FunFam" id="3.40.970.10:FF:000002">
    <property type="entry name" value="Ribonuclease H"/>
    <property type="match status" value="1"/>
</dbReference>
<feature type="compositionally biased region" description="Acidic residues" evidence="12">
    <location>
        <begin position="362"/>
        <end position="372"/>
    </location>
</feature>